<keyword evidence="1" id="KW-0812">Transmembrane</keyword>
<dbReference type="EMBL" id="RCMI01001127">
    <property type="protein sequence ID" value="KAG2890122.1"/>
    <property type="molecule type" value="Genomic_DNA"/>
</dbReference>
<dbReference type="Proteomes" id="UP000697107">
    <property type="component" value="Unassembled WGS sequence"/>
</dbReference>
<name>A0A8T0Y2N6_9STRA</name>
<evidence type="ECO:0000313" key="3">
    <source>
        <dbReference type="EMBL" id="KAG2890122.1"/>
    </source>
</evidence>
<keyword evidence="1" id="KW-0472">Membrane</keyword>
<evidence type="ECO:0000313" key="5">
    <source>
        <dbReference type="EMBL" id="KAG2958917.1"/>
    </source>
</evidence>
<gene>
    <name evidence="2" type="ORF">PC113_g23171</name>
    <name evidence="3" type="ORF">PC115_g19556</name>
    <name evidence="4" type="ORF">PC117_g21666</name>
    <name evidence="5" type="ORF">PC118_g23283</name>
    <name evidence="6" type="ORF">PC129_g22891</name>
</gene>
<dbReference type="EMBL" id="RCMV01002301">
    <property type="protein sequence ID" value="KAG3203369.1"/>
    <property type="molecule type" value="Genomic_DNA"/>
</dbReference>
<dbReference type="EMBL" id="RCMG01002035">
    <property type="protein sequence ID" value="KAG2815740.1"/>
    <property type="molecule type" value="Genomic_DNA"/>
</dbReference>
<evidence type="ECO:0000313" key="2">
    <source>
        <dbReference type="EMBL" id="KAG2815740.1"/>
    </source>
</evidence>
<feature type="transmembrane region" description="Helical" evidence="1">
    <location>
        <begin position="39"/>
        <end position="58"/>
    </location>
</feature>
<protein>
    <submittedName>
        <fullName evidence="2">Uncharacterized protein</fullName>
    </submittedName>
</protein>
<reference evidence="2" key="1">
    <citation type="submission" date="2018-10" db="EMBL/GenBank/DDBJ databases">
        <title>Effector identification in a new, highly contiguous assembly of the strawberry crown rot pathogen Phytophthora cactorum.</title>
        <authorList>
            <person name="Armitage A.D."/>
            <person name="Nellist C.F."/>
            <person name="Bates H."/>
            <person name="Vickerstaff R.J."/>
            <person name="Harrison R.J."/>
        </authorList>
    </citation>
    <scope>NUCLEOTIDE SEQUENCE</scope>
    <source>
        <strain evidence="2">15-7</strain>
        <strain evidence="3">4032</strain>
        <strain evidence="4">4040</strain>
        <strain evidence="5">P415</strain>
        <strain evidence="6">P421</strain>
    </source>
</reference>
<evidence type="ECO:0000313" key="7">
    <source>
        <dbReference type="Proteomes" id="UP000735874"/>
    </source>
</evidence>
<dbReference type="AlphaFoldDB" id="A0A8T0Y2N6"/>
<evidence type="ECO:0000313" key="4">
    <source>
        <dbReference type="EMBL" id="KAG2901641.1"/>
    </source>
</evidence>
<evidence type="ECO:0000313" key="6">
    <source>
        <dbReference type="EMBL" id="KAG3203369.1"/>
    </source>
</evidence>
<sequence>MYRPSKDENLALLSCLVEYAMECKVTVNGRKWNARMSHYIAYVAHIVIIYETLTVTRFQTQLRMRHNHIDEMGLVRVKQVIEELRLSD</sequence>
<dbReference type="Proteomes" id="UP000760860">
    <property type="component" value="Unassembled WGS sequence"/>
</dbReference>
<organism evidence="2 7">
    <name type="scientific">Phytophthora cactorum</name>
    <dbReference type="NCBI Taxonomy" id="29920"/>
    <lineage>
        <taxon>Eukaryota</taxon>
        <taxon>Sar</taxon>
        <taxon>Stramenopiles</taxon>
        <taxon>Oomycota</taxon>
        <taxon>Peronosporomycetes</taxon>
        <taxon>Peronosporales</taxon>
        <taxon>Peronosporaceae</taxon>
        <taxon>Phytophthora</taxon>
    </lineage>
</organism>
<dbReference type="Proteomes" id="UP000774804">
    <property type="component" value="Unassembled WGS sequence"/>
</dbReference>
<dbReference type="EMBL" id="RCML01002127">
    <property type="protein sequence ID" value="KAG2958917.1"/>
    <property type="molecule type" value="Genomic_DNA"/>
</dbReference>
<proteinExistence type="predicted"/>
<dbReference type="Proteomes" id="UP000735874">
    <property type="component" value="Unassembled WGS sequence"/>
</dbReference>
<evidence type="ECO:0000256" key="1">
    <source>
        <dbReference type="SAM" id="Phobius"/>
    </source>
</evidence>
<comment type="caution">
    <text evidence="2">The sequence shown here is derived from an EMBL/GenBank/DDBJ whole genome shotgun (WGS) entry which is preliminary data.</text>
</comment>
<dbReference type="EMBL" id="RCMK01001115">
    <property type="protein sequence ID" value="KAG2901641.1"/>
    <property type="molecule type" value="Genomic_DNA"/>
</dbReference>
<accession>A0A8T0Y2N6</accession>
<dbReference type="Proteomes" id="UP000736787">
    <property type="component" value="Unassembled WGS sequence"/>
</dbReference>
<keyword evidence="1" id="KW-1133">Transmembrane helix</keyword>